<evidence type="ECO:0000256" key="2">
    <source>
        <dbReference type="ARBA" id="ARBA00023125"/>
    </source>
</evidence>
<dbReference type="SMART" id="SM00342">
    <property type="entry name" value="HTH_ARAC"/>
    <property type="match status" value="1"/>
</dbReference>
<dbReference type="Pfam" id="PF12833">
    <property type="entry name" value="HTH_18"/>
    <property type="match status" value="1"/>
</dbReference>
<dbReference type="PANTHER" id="PTHR46796">
    <property type="entry name" value="HTH-TYPE TRANSCRIPTIONAL ACTIVATOR RHAS-RELATED"/>
    <property type="match status" value="1"/>
</dbReference>
<evidence type="ECO:0000256" key="1">
    <source>
        <dbReference type="ARBA" id="ARBA00023015"/>
    </source>
</evidence>
<gene>
    <name evidence="5" type="ORF">GPY61_17230</name>
</gene>
<keyword evidence="1" id="KW-0805">Transcription regulation</keyword>
<dbReference type="InterPro" id="IPR050204">
    <property type="entry name" value="AraC_XylS_family_regulators"/>
</dbReference>
<accession>A0A7X3G0Z0</accession>
<keyword evidence="6" id="KW-1185">Reference proteome</keyword>
<name>A0A7X3G0Z0_9BURK</name>
<dbReference type="PROSITE" id="PS01124">
    <property type="entry name" value="HTH_ARAC_FAMILY_2"/>
    <property type="match status" value="1"/>
</dbReference>
<dbReference type="InterPro" id="IPR003313">
    <property type="entry name" value="AraC-bd"/>
</dbReference>
<organism evidence="5 6">
    <name type="scientific">Massilia cellulosiltytica</name>
    <dbReference type="NCBI Taxonomy" id="2683234"/>
    <lineage>
        <taxon>Bacteria</taxon>
        <taxon>Pseudomonadati</taxon>
        <taxon>Pseudomonadota</taxon>
        <taxon>Betaproteobacteria</taxon>
        <taxon>Burkholderiales</taxon>
        <taxon>Oxalobacteraceae</taxon>
        <taxon>Telluria group</taxon>
        <taxon>Massilia</taxon>
    </lineage>
</organism>
<dbReference type="PANTHER" id="PTHR46796:SF2">
    <property type="entry name" value="TRANSCRIPTIONAL REGULATORY PROTEIN"/>
    <property type="match status" value="1"/>
</dbReference>
<dbReference type="Proteomes" id="UP000443353">
    <property type="component" value="Unassembled WGS sequence"/>
</dbReference>
<proteinExistence type="predicted"/>
<dbReference type="AlphaFoldDB" id="A0A7X3G0Z0"/>
<dbReference type="InterPro" id="IPR018060">
    <property type="entry name" value="HTH_AraC"/>
</dbReference>
<dbReference type="SUPFAM" id="SSF46689">
    <property type="entry name" value="Homeodomain-like"/>
    <property type="match status" value="2"/>
</dbReference>
<dbReference type="GO" id="GO:0043565">
    <property type="term" value="F:sequence-specific DNA binding"/>
    <property type="evidence" value="ECO:0007669"/>
    <property type="project" value="InterPro"/>
</dbReference>
<sequence>MNQAIFGALTNGVTLMRADFSDHAFERHSHDCFALGATTYGIQRFRCKGRQYDSRPGDLVLFNPDDDHDGCRGTADGFRYTMWYVPAAFVASCVDGKRYFAKPHAADRQLAEAFGALSASLAQTPAESLRAETLMRAFLGTMLARHGERPQAGAGPAAIGAATLARVKDHIRTYYAHDITVSDLALAAGLSRAHLTRAFTAAYHMPPHVYLNAVRVAQAQALIRRGTPLAAVALECGFADQSHLTRRFKGSVGVTPSAWQRMQRGAPFTS</sequence>
<evidence type="ECO:0000256" key="3">
    <source>
        <dbReference type="ARBA" id="ARBA00023163"/>
    </source>
</evidence>
<dbReference type="EMBL" id="WSES01000005">
    <property type="protein sequence ID" value="MVW61676.1"/>
    <property type="molecule type" value="Genomic_DNA"/>
</dbReference>
<feature type="domain" description="HTH araC/xylS-type" evidence="4">
    <location>
        <begin position="165"/>
        <end position="262"/>
    </location>
</feature>
<evidence type="ECO:0000313" key="5">
    <source>
        <dbReference type="EMBL" id="MVW61676.1"/>
    </source>
</evidence>
<dbReference type="InterPro" id="IPR009057">
    <property type="entry name" value="Homeodomain-like_sf"/>
</dbReference>
<comment type="caution">
    <text evidence="5">The sequence shown here is derived from an EMBL/GenBank/DDBJ whole genome shotgun (WGS) entry which is preliminary data.</text>
</comment>
<dbReference type="RefSeq" id="WP_056123147.1">
    <property type="nucleotide sequence ID" value="NZ_WSES01000005.1"/>
</dbReference>
<evidence type="ECO:0000313" key="6">
    <source>
        <dbReference type="Proteomes" id="UP000443353"/>
    </source>
</evidence>
<protein>
    <submittedName>
        <fullName evidence="5">Helix-turn-helix domain-containing protein</fullName>
    </submittedName>
</protein>
<dbReference type="SUPFAM" id="SSF51215">
    <property type="entry name" value="Regulatory protein AraC"/>
    <property type="match status" value="1"/>
</dbReference>
<keyword evidence="2" id="KW-0238">DNA-binding</keyword>
<dbReference type="Pfam" id="PF02311">
    <property type="entry name" value="AraC_binding"/>
    <property type="match status" value="1"/>
</dbReference>
<dbReference type="InterPro" id="IPR037923">
    <property type="entry name" value="HTH-like"/>
</dbReference>
<evidence type="ECO:0000259" key="4">
    <source>
        <dbReference type="PROSITE" id="PS01124"/>
    </source>
</evidence>
<dbReference type="GO" id="GO:0003700">
    <property type="term" value="F:DNA-binding transcription factor activity"/>
    <property type="evidence" value="ECO:0007669"/>
    <property type="project" value="InterPro"/>
</dbReference>
<reference evidence="5 6" key="1">
    <citation type="submission" date="2019-12" db="EMBL/GenBank/DDBJ databases">
        <authorList>
            <person name="Li C."/>
            <person name="Zhao J."/>
        </authorList>
    </citation>
    <scope>NUCLEOTIDE SEQUENCE [LARGE SCALE GENOMIC DNA]</scope>
    <source>
        <strain evidence="5 6">NEAU-DD11</strain>
    </source>
</reference>
<dbReference type="Gene3D" id="1.10.10.60">
    <property type="entry name" value="Homeodomain-like"/>
    <property type="match status" value="1"/>
</dbReference>
<keyword evidence="3" id="KW-0804">Transcription</keyword>